<dbReference type="InterPro" id="IPR010982">
    <property type="entry name" value="Lambda_DNA-bd_dom_sf"/>
</dbReference>
<organism evidence="2 3">
    <name type="scientific">Flavobacterium rakeshii</name>
    <dbReference type="NCBI Taxonomy" id="1038845"/>
    <lineage>
        <taxon>Bacteria</taxon>
        <taxon>Pseudomonadati</taxon>
        <taxon>Bacteroidota</taxon>
        <taxon>Flavobacteriia</taxon>
        <taxon>Flavobacteriales</taxon>
        <taxon>Flavobacteriaceae</taxon>
        <taxon>Flavobacterium</taxon>
    </lineage>
</organism>
<evidence type="ECO:0000313" key="2">
    <source>
        <dbReference type="EMBL" id="MUV04673.1"/>
    </source>
</evidence>
<dbReference type="Gene3D" id="1.10.260.40">
    <property type="entry name" value="lambda repressor-like DNA-binding domains"/>
    <property type="match status" value="1"/>
</dbReference>
<accession>A0A6N8HG43</accession>
<dbReference type="CDD" id="cd00093">
    <property type="entry name" value="HTH_XRE"/>
    <property type="match status" value="1"/>
</dbReference>
<proteinExistence type="predicted"/>
<name>A0A6N8HG43_9FLAO</name>
<dbReference type="SUPFAM" id="SSF47413">
    <property type="entry name" value="lambda repressor-like DNA-binding domains"/>
    <property type="match status" value="1"/>
</dbReference>
<gene>
    <name evidence="2" type="ORF">GN157_13230</name>
</gene>
<dbReference type="SMART" id="SM00530">
    <property type="entry name" value="HTH_XRE"/>
    <property type="match status" value="1"/>
</dbReference>
<dbReference type="GO" id="GO:0003677">
    <property type="term" value="F:DNA binding"/>
    <property type="evidence" value="ECO:0007669"/>
    <property type="project" value="InterPro"/>
</dbReference>
<evidence type="ECO:0000313" key="3">
    <source>
        <dbReference type="Proteomes" id="UP000433945"/>
    </source>
</evidence>
<reference evidence="2 3" key="1">
    <citation type="submission" date="2019-12" db="EMBL/GenBank/DDBJ databases">
        <authorList>
            <person name="Sun J.-Q."/>
        </authorList>
    </citation>
    <scope>NUCLEOTIDE SEQUENCE [LARGE SCALE GENOMIC DNA]</scope>
    <source>
        <strain evidence="2 3">JCM 17928</strain>
    </source>
</reference>
<sequence>MSKYSVTKTPATVMKELAAKAQQLRKKNGISQLELSKRSGVSFGSLKRFETSGQISLESLLKLAYFFNRLEDFTPVFQIDESLERVEKLFSNKTR</sequence>
<dbReference type="AlphaFoldDB" id="A0A6N8HG43"/>
<comment type="caution">
    <text evidence="2">The sequence shown here is derived from an EMBL/GenBank/DDBJ whole genome shotgun (WGS) entry which is preliminary data.</text>
</comment>
<dbReference type="EMBL" id="WOWP01000053">
    <property type="protein sequence ID" value="MUV04673.1"/>
    <property type="molecule type" value="Genomic_DNA"/>
</dbReference>
<dbReference type="PROSITE" id="PS50943">
    <property type="entry name" value="HTH_CROC1"/>
    <property type="match status" value="1"/>
</dbReference>
<protein>
    <submittedName>
        <fullName evidence="2">Helix-turn-helix domain-containing protein</fullName>
    </submittedName>
</protein>
<evidence type="ECO:0000259" key="1">
    <source>
        <dbReference type="PROSITE" id="PS50943"/>
    </source>
</evidence>
<dbReference type="Proteomes" id="UP000433945">
    <property type="component" value="Unassembled WGS sequence"/>
</dbReference>
<keyword evidence="3" id="KW-1185">Reference proteome</keyword>
<dbReference type="RefSeq" id="WP_129749650.1">
    <property type="nucleotide sequence ID" value="NZ_WOWP01000053.1"/>
</dbReference>
<dbReference type="InterPro" id="IPR001387">
    <property type="entry name" value="Cro/C1-type_HTH"/>
</dbReference>
<dbReference type="OrthoDB" id="129830at2"/>
<dbReference type="Pfam" id="PF01381">
    <property type="entry name" value="HTH_3"/>
    <property type="match status" value="1"/>
</dbReference>
<feature type="domain" description="HTH cro/C1-type" evidence="1">
    <location>
        <begin position="22"/>
        <end position="73"/>
    </location>
</feature>